<proteinExistence type="predicted"/>
<dbReference type="SUPFAM" id="SSF50800">
    <property type="entry name" value="PK beta-barrel domain-like"/>
    <property type="match status" value="1"/>
</dbReference>
<evidence type="ECO:0000313" key="2">
    <source>
        <dbReference type="EMBL" id="OGC49656.1"/>
    </source>
</evidence>
<dbReference type="PROSITE" id="PS51340">
    <property type="entry name" value="MOSC"/>
    <property type="match status" value="1"/>
</dbReference>
<dbReference type="AlphaFoldDB" id="A0A1F4UXM8"/>
<evidence type="ECO:0000313" key="3">
    <source>
        <dbReference type="Proteomes" id="UP000177371"/>
    </source>
</evidence>
<gene>
    <name evidence="2" type="ORF">A2W32_04955</name>
</gene>
<dbReference type="Gene3D" id="2.40.33.20">
    <property type="entry name" value="PK beta-barrel domain-like"/>
    <property type="match status" value="1"/>
</dbReference>
<dbReference type="GO" id="GO:0030170">
    <property type="term" value="F:pyridoxal phosphate binding"/>
    <property type="evidence" value="ECO:0007669"/>
    <property type="project" value="InterPro"/>
</dbReference>
<dbReference type="InterPro" id="IPR052716">
    <property type="entry name" value="MOSC_domain"/>
</dbReference>
<protein>
    <recommendedName>
        <fullName evidence="1">MOSC domain-containing protein</fullName>
    </recommendedName>
</protein>
<dbReference type="EMBL" id="MEUT01000046">
    <property type="protein sequence ID" value="OGC49656.1"/>
    <property type="molecule type" value="Genomic_DNA"/>
</dbReference>
<evidence type="ECO:0000259" key="1">
    <source>
        <dbReference type="PROSITE" id="PS51340"/>
    </source>
</evidence>
<accession>A0A1F4UXM8</accession>
<dbReference type="InterPro" id="IPR011037">
    <property type="entry name" value="Pyrv_Knase-like_insert_dom_sf"/>
</dbReference>
<comment type="caution">
    <text evidence="2">The sequence shown here is derived from an EMBL/GenBank/DDBJ whole genome shotgun (WGS) entry which is preliminary data.</text>
</comment>
<dbReference type="PANTHER" id="PTHR36930">
    <property type="entry name" value="METAL-SULFUR CLUSTER BIOSYNTHESIS PROTEINS YUAD-RELATED"/>
    <property type="match status" value="1"/>
</dbReference>
<organism evidence="2 3">
    <name type="scientific">candidate division WWE3 bacterium RBG_16_37_10</name>
    <dbReference type="NCBI Taxonomy" id="1802610"/>
    <lineage>
        <taxon>Bacteria</taxon>
        <taxon>Katanobacteria</taxon>
    </lineage>
</organism>
<feature type="domain" description="MOSC" evidence="1">
    <location>
        <begin position="20"/>
        <end position="177"/>
    </location>
</feature>
<dbReference type="STRING" id="1802610.A2W32_04955"/>
<dbReference type="Pfam" id="PF03473">
    <property type="entry name" value="MOSC"/>
    <property type="match status" value="1"/>
</dbReference>
<dbReference type="GO" id="GO:0003824">
    <property type="term" value="F:catalytic activity"/>
    <property type="evidence" value="ECO:0007669"/>
    <property type="project" value="InterPro"/>
</dbReference>
<name>A0A1F4UXM8_UNCKA</name>
<dbReference type="InterPro" id="IPR005302">
    <property type="entry name" value="MoCF_Sase_C"/>
</dbReference>
<dbReference type="PANTHER" id="PTHR36930:SF1">
    <property type="entry name" value="MOSC DOMAIN-CONTAINING PROTEIN"/>
    <property type="match status" value="1"/>
</dbReference>
<sequence length="183" mass="20239">MEILKARVEKLLITQPFNADPIKVEKLEILLDGIKYDRHFGKTRNADVRTAKLLPKGIEVTNLRAVTIVSTEELKEISEDIGVEALPDDLEANITLSGIKKLTKLPPGTFIRFPRSVILFITAENLPCVLPSKNMMRRGIEKLSAIKFAKAAMGKRGVTAIPFASGFVKEGDDVEIITPQSLE</sequence>
<reference evidence="2 3" key="1">
    <citation type="journal article" date="2016" name="Nat. Commun.">
        <title>Thousands of microbial genomes shed light on interconnected biogeochemical processes in an aquifer system.</title>
        <authorList>
            <person name="Anantharaman K."/>
            <person name="Brown C.T."/>
            <person name="Hug L.A."/>
            <person name="Sharon I."/>
            <person name="Castelle C.J."/>
            <person name="Probst A.J."/>
            <person name="Thomas B.C."/>
            <person name="Singh A."/>
            <person name="Wilkins M.J."/>
            <person name="Karaoz U."/>
            <person name="Brodie E.L."/>
            <person name="Williams K.H."/>
            <person name="Hubbard S.S."/>
            <person name="Banfield J.F."/>
        </authorList>
    </citation>
    <scope>NUCLEOTIDE SEQUENCE [LARGE SCALE GENOMIC DNA]</scope>
</reference>
<dbReference type="GO" id="GO:0030151">
    <property type="term" value="F:molybdenum ion binding"/>
    <property type="evidence" value="ECO:0007669"/>
    <property type="project" value="InterPro"/>
</dbReference>
<dbReference type="Proteomes" id="UP000177371">
    <property type="component" value="Unassembled WGS sequence"/>
</dbReference>